<accession>A0A2H3G0S7</accession>
<dbReference type="Proteomes" id="UP000219602">
    <property type="component" value="Chromosome 13"/>
</dbReference>
<dbReference type="GO" id="GO:0016747">
    <property type="term" value="F:acyltransferase activity, transferring groups other than amino-acyl groups"/>
    <property type="evidence" value="ECO:0007669"/>
    <property type="project" value="InterPro"/>
</dbReference>
<sequence length="222" mass="24912">MLDDSQVLLASPSPYQIKVYTSQDFFDSSVLRELRAVINAAYQSHDINPLGEIGERIQYDTQIVDEIGTNGFTVVMSCADEIVGTASVKDWKPTAQENDWKPAGHYAGKSADEASAMDSAPSVPETISCEGDVEVFMVAVKPGLQYRKKGIAEGLLRACEQQLEKKFCPKENQVRVILRVVREINSRYWLKKGYQIVGERYCPPLTWDVEKAFILLAMRKDV</sequence>
<reference evidence="3 4" key="2">
    <citation type="journal article" date="2017" name="Sci. Rep.">
        <title>A mobile pathogenicity chromosome in Fusarium oxysporum for infection of multiple cucurbit species.</title>
        <authorList>
            <person name="van Dam P."/>
            <person name="Fokkens L."/>
            <person name="Ayukawa Y."/>
            <person name="van der Gragt M."/>
            <person name="Ter Horst A."/>
            <person name="Brankovics B."/>
            <person name="Houterman P.M."/>
            <person name="Arie T."/>
            <person name="Rep M."/>
        </authorList>
    </citation>
    <scope>NUCLEOTIDE SEQUENCE [LARGE SCALE GENOMIC DNA]</scope>
    <source>
        <strain evidence="3 4">Forc016</strain>
    </source>
</reference>
<dbReference type="SUPFAM" id="SSF55729">
    <property type="entry name" value="Acyl-CoA N-acyltransferases (Nat)"/>
    <property type="match status" value="1"/>
</dbReference>
<evidence type="ECO:0000259" key="2">
    <source>
        <dbReference type="PROSITE" id="PS51186"/>
    </source>
</evidence>
<feature type="region of interest" description="Disordered" evidence="1">
    <location>
        <begin position="99"/>
        <end position="123"/>
    </location>
</feature>
<dbReference type="AlphaFoldDB" id="A0A2H3G0S7"/>
<dbReference type="InterPro" id="IPR016181">
    <property type="entry name" value="Acyl_CoA_acyltransferase"/>
</dbReference>
<evidence type="ECO:0000256" key="1">
    <source>
        <dbReference type="SAM" id="MobiDB-lite"/>
    </source>
</evidence>
<name>A0A2H3G0S7_FUSOX</name>
<evidence type="ECO:0000313" key="3">
    <source>
        <dbReference type="EMBL" id="PCD23966.1"/>
    </source>
</evidence>
<feature type="domain" description="N-acetyltransferase" evidence="2">
    <location>
        <begin position="51"/>
        <end position="222"/>
    </location>
</feature>
<dbReference type="InterPro" id="IPR000182">
    <property type="entry name" value="GNAT_dom"/>
</dbReference>
<organism evidence="3 4">
    <name type="scientific">Fusarium oxysporum f. sp. radicis-cucumerinum</name>
    <dbReference type="NCBI Taxonomy" id="327505"/>
    <lineage>
        <taxon>Eukaryota</taxon>
        <taxon>Fungi</taxon>
        <taxon>Dikarya</taxon>
        <taxon>Ascomycota</taxon>
        <taxon>Pezizomycotina</taxon>
        <taxon>Sordariomycetes</taxon>
        <taxon>Hypocreomycetidae</taxon>
        <taxon>Hypocreales</taxon>
        <taxon>Nectriaceae</taxon>
        <taxon>Fusarium</taxon>
        <taxon>Fusarium oxysporum species complex</taxon>
    </lineage>
</organism>
<protein>
    <recommendedName>
        <fullName evidence="2">N-acetyltransferase domain-containing protein</fullName>
    </recommendedName>
</protein>
<gene>
    <name evidence="3" type="ORF">AU210_015480</name>
</gene>
<dbReference type="CDD" id="cd04301">
    <property type="entry name" value="NAT_SF"/>
    <property type="match status" value="1"/>
</dbReference>
<dbReference type="EMBL" id="MABQ02000011">
    <property type="protein sequence ID" value="PCD23966.1"/>
    <property type="molecule type" value="Genomic_DNA"/>
</dbReference>
<dbReference type="PROSITE" id="PS51186">
    <property type="entry name" value="GNAT"/>
    <property type="match status" value="1"/>
</dbReference>
<evidence type="ECO:0000313" key="4">
    <source>
        <dbReference type="Proteomes" id="UP000219602"/>
    </source>
</evidence>
<reference evidence="3 4" key="1">
    <citation type="journal article" date="2016" name="Environ. Microbiol.">
        <title>Effector profiles distinguish formae speciales of Fusarium oxysporum.</title>
        <authorList>
            <person name="van Dam P."/>
            <person name="Fokkens L."/>
            <person name="Schmidt S.M."/>
            <person name="Linmans J.H."/>
            <person name="Kistler H.C."/>
            <person name="Ma L.J."/>
            <person name="Rep M."/>
        </authorList>
    </citation>
    <scope>NUCLEOTIDE SEQUENCE [LARGE SCALE GENOMIC DNA]</scope>
    <source>
        <strain evidence="3 4">Forc016</strain>
    </source>
</reference>
<proteinExistence type="predicted"/>
<dbReference type="Gene3D" id="3.40.630.30">
    <property type="match status" value="1"/>
</dbReference>
<comment type="caution">
    <text evidence="3">The sequence shown here is derived from an EMBL/GenBank/DDBJ whole genome shotgun (WGS) entry which is preliminary data.</text>
</comment>